<feature type="signal peptide" evidence="1">
    <location>
        <begin position="1"/>
        <end position="21"/>
    </location>
</feature>
<dbReference type="Pfam" id="PF13609">
    <property type="entry name" value="Porin_4"/>
    <property type="match status" value="1"/>
</dbReference>
<dbReference type="NCBIfam" id="NF033922">
    <property type="entry name" value="opr_porin_1"/>
    <property type="match status" value="1"/>
</dbReference>
<dbReference type="InterPro" id="IPR033900">
    <property type="entry name" value="Gram_neg_porin_domain"/>
</dbReference>
<evidence type="ECO:0000313" key="3">
    <source>
        <dbReference type="EMBL" id="TVT59681.1"/>
    </source>
</evidence>
<evidence type="ECO:0000313" key="4">
    <source>
        <dbReference type="Proteomes" id="UP000317355"/>
    </source>
</evidence>
<evidence type="ECO:0000256" key="1">
    <source>
        <dbReference type="SAM" id="SignalP"/>
    </source>
</evidence>
<organism evidence="3 4">
    <name type="scientific">Sedimenticola thiotaurini</name>
    <dbReference type="NCBI Taxonomy" id="1543721"/>
    <lineage>
        <taxon>Bacteria</taxon>
        <taxon>Pseudomonadati</taxon>
        <taxon>Pseudomonadota</taxon>
        <taxon>Gammaproteobacteria</taxon>
        <taxon>Chromatiales</taxon>
        <taxon>Sedimenticolaceae</taxon>
        <taxon>Sedimenticola</taxon>
    </lineage>
</organism>
<feature type="chain" id="PRO_5021800762" evidence="1">
    <location>
        <begin position="22"/>
        <end position="363"/>
    </location>
</feature>
<dbReference type="GO" id="GO:0015288">
    <property type="term" value="F:porin activity"/>
    <property type="evidence" value="ECO:0007669"/>
    <property type="project" value="InterPro"/>
</dbReference>
<gene>
    <name evidence="3" type="ORF">FHK82_01495</name>
</gene>
<reference evidence="3 4" key="1">
    <citation type="submission" date="2019-07" db="EMBL/GenBank/DDBJ databases">
        <title>The pathways for chlorine oxyanion respiration interact through the shared metabolite chlorate.</title>
        <authorList>
            <person name="Barnum T.P."/>
            <person name="Cheng Y."/>
            <person name="Hill K.A."/>
            <person name="Lucas L.N."/>
            <person name="Carlson H.K."/>
            <person name="Coates J.D."/>
        </authorList>
    </citation>
    <scope>NUCLEOTIDE SEQUENCE [LARGE SCALE GENOMIC DNA]</scope>
    <source>
        <strain evidence="3">BK-3</strain>
    </source>
</reference>
<keyword evidence="1" id="KW-0732">Signal</keyword>
<dbReference type="Proteomes" id="UP000317355">
    <property type="component" value="Unassembled WGS sequence"/>
</dbReference>
<dbReference type="AlphaFoldDB" id="A0A558DF64"/>
<dbReference type="EMBL" id="VMRY01000003">
    <property type="protein sequence ID" value="TVT59681.1"/>
    <property type="molecule type" value="Genomic_DNA"/>
</dbReference>
<sequence length="363" mass="39052">MKKRTLALSLLTILAPPIASADNLSDAFKNGTVSGDLNLFYKEIDNQTTADSGYGTGYLGLKYETAPLNGLQLGLAFRHGSEIDEDNSGDSDEGVGTLVTEAYISYQGDQFGAKLGRQEIDQEWIGDFHEAITFTTSALPNTELSGGYSRSKAAADEDDLQHSFSDISDDGAYFLDAKIIPMEGLTLNPYYIHEDEIYSGLGLKVDLEQANGLGLTAHYAASDVDVTGESDGDILHLEVRGTLGAVALKGGYITTDKQGGVGHFDDLGDNIKPFEEGNQVYAADADTWYLGAEAEWGPVTLGLLLGETDYAGNADEQELNLTLNWDLSSVADNLSLGMVYADIEANASSDDYEKFTLMLNYGF</sequence>
<proteinExistence type="predicted"/>
<dbReference type="NCBIfam" id="NF033923">
    <property type="entry name" value="opr_proin_2"/>
    <property type="match status" value="1"/>
</dbReference>
<feature type="domain" description="Porin" evidence="2">
    <location>
        <begin position="7"/>
        <end position="343"/>
    </location>
</feature>
<name>A0A558DF64_9GAMM</name>
<dbReference type="GO" id="GO:0016020">
    <property type="term" value="C:membrane"/>
    <property type="evidence" value="ECO:0007669"/>
    <property type="project" value="InterPro"/>
</dbReference>
<comment type="caution">
    <text evidence="3">The sequence shown here is derived from an EMBL/GenBank/DDBJ whole genome shotgun (WGS) entry which is preliminary data.</text>
</comment>
<dbReference type="InterPro" id="IPR023614">
    <property type="entry name" value="Porin_dom_sf"/>
</dbReference>
<accession>A0A558DF64</accession>
<evidence type="ECO:0000259" key="2">
    <source>
        <dbReference type="Pfam" id="PF13609"/>
    </source>
</evidence>
<dbReference type="Gene3D" id="2.40.160.10">
    <property type="entry name" value="Porin"/>
    <property type="match status" value="1"/>
</dbReference>
<protein>
    <submittedName>
        <fullName evidence="3">Porin</fullName>
    </submittedName>
</protein>
<dbReference type="SUPFAM" id="SSF56935">
    <property type="entry name" value="Porins"/>
    <property type="match status" value="1"/>
</dbReference>